<evidence type="ECO:0000313" key="5">
    <source>
        <dbReference type="Proteomes" id="UP000297280"/>
    </source>
</evidence>
<feature type="compositionally biased region" description="Low complexity" evidence="3">
    <location>
        <begin position="207"/>
        <end position="225"/>
    </location>
</feature>
<comment type="caution">
    <text evidence="4">The sequence shown here is derived from an EMBL/GenBank/DDBJ whole genome shotgun (WGS) entry which is preliminary data.</text>
</comment>
<feature type="compositionally biased region" description="Polar residues" evidence="3">
    <location>
        <begin position="599"/>
        <end position="611"/>
    </location>
</feature>
<feature type="compositionally biased region" description="Polar residues" evidence="3">
    <location>
        <begin position="235"/>
        <end position="249"/>
    </location>
</feature>
<keyword evidence="2" id="KW-0539">Nucleus</keyword>
<feature type="compositionally biased region" description="Polar residues" evidence="3">
    <location>
        <begin position="640"/>
        <end position="659"/>
    </location>
</feature>
<feature type="region of interest" description="Disordered" evidence="3">
    <location>
        <begin position="750"/>
        <end position="772"/>
    </location>
</feature>
<feature type="compositionally biased region" description="Polar residues" evidence="3">
    <location>
        <begin position="447"/>
        <end position="464"/>
    </location>
</feature>
<dbReference type="GO" id="GO:0045944">
    <property type="term" value="P:positive regulation of transcription by RNA polymerase II"/>
    <property type="evidence" value="ECO:0007669"/>
    <property type="project" value="TreeGrafter"/>
</dbReference>
<dbReference type="GO" id="GO:0005634">
    <property type="term" value="C:nucleus"/>
    <property type="evidence" value="ECO:0007669"/>
    <property type="project" value="UniProtKB-SubCell"/>
</dbReference>
<feature type="compositionally biased region" description="Gly residues" evidence="3">
    <location>
        <begin position="263"/>
        <end position="272"/>
    </location>
</feature>
<feature type="compositionally biased region" description="Polar residues" evidence="3">
    <location>
        <begin position="673"/>
        <end position="685"/>
    </location>
</feature>
<evidence type="ECO:0000313" key="4">
    <source>
        <dbReference type="EMBL" id="TGO81647.1"/>
    </source>
</evidence>
<dbReference type="InterPro" id="IPR006594">
    <property type="entry name" value="LisH"/>
</dbReference>
<feature type="region of interest" description="Disordered" evidence="3">
    <location>
        <begin position="198"/>
        <end position="357"/>
    </location>
</feature>
<protein>
    <submittedName>
        <fullName evidence="4">Uncharacterized protein</fullName>
    </submittedName>
</protein>
<keyword evidence="5" id="KW-1185">Reference proteome</keyword>
<dbReference type="STRING" id="87229.A0A4Z1KJM0"/>
<feature type="compositionally biased region" description="Low complexity" evidence="3">
    <location>
        <begin position="515"/>
        <end position="526"/>
    </location>
</feature>
<feature type="compositionally biased region" description="Polar residues" evidence="3">
    <location>
        <begin position="284"/>
        <end position="294"/>
    </location>
</feature>
<proteinExistence type="predicted"/>
<feature type="region of interest" description="Disordered" evidence="3">
    <location>
        <begin position="415"/>
        <end position="714"/>
    </location>
</feature>
<name>A0A4Z1KJM0_9HELO</name>
<comment type="subcellular location">
    <subcellularLocation>
        <location evidence="1">Nucleus</location>
    </subcellularLocation>
</comment>
<organism evidence="4 5">
    <name type="scientific">Botrytis porri</name>
    <dbReference type="NCBI Taxonomy" id="87229"/>
    <lineage>
        <taxon>Eukaryota</taxon>
        <taxon>Fungi</taxon>
        <taxon>Dikarya</taxon>
        <taxon>Ascomycota</taxon>
        <taxon>Pezizomycotina</taxon>
        <taxon>Leotiomycetes</taxon>
        <taxon>Helotiales</taxon>
        <taxon>Sclerotiniaceae</taxon>
        <taxon>Botrytis</taxon>
    </lineage>
</organism>
<sequence>MNNVNMSGMPNMGGPVGTGIPMMNNGVPGGAARHPTMKDSNTFSPRSQLNTYIYEYFLKSGMFDCARTMLNEQINVQKDSPNRGDAEDGDDSKDDIDSKRPSDLPLPNLPRESPESGCFLYEWFCLFWEMFNAQRSMGDSSRNVLAYVTHTQQTRQKVEQQQASLRALNPNGMHPGAAYGRMNPAIMQNEIARQALINGGRGKPTPQQMQQMQQMQQIQKQQAMQREPSDGNHPQRAQSPGGSAENAPSPSKRPRIEGPGFNQQGGGMGPNGRGQTTGIPGQQVGETAPSNTAQAAHVPLSNGIDSNLTTQQFQGFPGQNPQKNLQAYQAGLSHQQQKQMPGAAAGGPPNQGSPMMTQGADVNAMTTYGYGAGEMGQNGVRGAPGGQQSGQQGNHALQDYQMQLMLLEQQNKKRLMMARQEQGAAEGQGGPGGPGMGPNGPNFPQGASPQSGPRSVNSPNPSEQQMKRGTPHMNNPGIPSPLPEGQNRGSPGAMNFNMGQPGQMDAGMNPQFYKMNDMNGNMMPNGMRPPSSHPGFPQGMSQQQMMMARQQAGNWQNGPNGGAPMVANPSQGPPQAMGTPQQRNMPPPAAPANAGANGRTQPSSPQGSTAAPPTPQQSNKANPKKKNETKETKTKRASKKGSTANLNAGATPSADSSQEAATPTPATPITPVHTKTFNNGSNPNGAVQPVNGQPMATAPNVGVASSQPDPLNAFPMNDQPFDMLEFNNPMNGNSDVLTDFDFDSFLNDSTGGADDNYNFDPYLGENEISETV</sequence>
<dbReference type="PROSITE" id="PS50896">
    <property type="entry name" value="LISH"/>
    <property type="match status" value="1"/>
</dbReference>
<dbReference type="EMBL" id="PQXO01001062">
    <property type="protein sequence ID" value="TGO81647.1"/>
    <property type="molecule type" value="Genomic_DNA"/>
</dbReference>
<evidence type="ECO:0000256" key="1">
    <source>
        <dbReference type="ARBA" id="ARBA00004123"/>
    </source>
</evidence>
<feature type="compositionally biased region" description="Gly residues" evidence="3">
    <location>
        <begin position="426"/>
        <end position="438"/>
    </location>
</feature>
<feature type="compositionally biased region" description="Low complexity" evidence="3">
    <location>
        <begin position="660"/>
        <end position="671"/>
    </location>
</feature>
<evidence type="ECO:0000256" key="3">
    <source>
        <dbReference type="SAM" id="MobiDB-lite"/>
    </source>
</evidence>
<dbReference type="PANTHER" id="PTHR12610:SF12">
    <property type="entry name" value="SEQUENCE-SPECIFIC SINGLE-STRANDED DNA-BINDING PROTEIN, ISOFORM D"/>
    <property type="match status" value="1"/>
</dbReference>
<dbReference type="Proteomes" id="UP000297280">
    <property type="component" value="Unassembled WGS sequence"/>
</dbReference>
<feature type="compositionally biased region" description="Low complexity" evidence="3">
    <location>
        <begin position="309"/>
        <end position="322"/>
    </location>
</feature>
<evidence type="ECO:0000256" key="2">
    <source>
        <dbReference type="ARBA" id="ARBA00023242"/>
    </source>
</evidence>
<reference evidence="4 5" key="1">
    <citation type="submission" date="2017-12" db="EMBL/GenBank/DDBJ databases">
        <title>Comparative genomics of Botrytis spp.</title>
        <authorList>
            <person name="Valero-Jimenez C.A."/>
            <person name="Tapia P."/>
            <person name="Veloso J."/>
            <person name="Silva-Moreno E."/>
            <person name="Staats M."/>
            <person name="Valdes J.H."/>
            <person name="Van Kan J.A.L."/>
        </authorList>
    </citation>
    <scope>NUCLEOTIDE SEQUENCE [LARGE SCALE GENOMIC DNA]</scope>
    <source>
        <strain evidence="4 5">MUCL3349</strain>
    </source>
</reference>
<feature type="region of interest" description="Disordered" evidence="3">
    <location>
        <begin position="75"/>
        <end position="111"/>
    </location>
</feature>
<gene>
    <name evidence="4" type="ORF">BPOR_1068g00010</name>
</gene>
<dbReference type="PANTHER" id="PTHR12610">
    <property type="entry name" value="SINGLE STRANDED DNA BINDING PROTEIN"/>
    <property type="match status" value="1"/>
</dbReference>
<dbReference type="AlphaFoldDB" id="A0A4Z1KJM0"/>
<accession>A0A4Z1KJM0</accession>
<feature type="compositionally biased region" description="Low complexity" evidence="3">
    <location>
        <begin position="538"/>
        <end position="553"/>
    </location>
</feature>
<feature type="compositionally biased region" description="Basic and acidic residues" evidence="3">
    <location>
        <begin position="625"/>
        <end position="634"/>
    </location>
</feature>
<feature type="compositionally biased region" description="Polar residues" evidence="3">
    <location>
        <begin position="323"/>
        <end position="339"/>
    </location>
</feature>